<name>A0AAD6HJ55_9EURO</name>
<keyword evidence="2" id="KW-0812">Transmembrane</keyword>
<evidence type="ECO:0000256" key="1">
    <source>
        <dbReference type="SAM" id="MobiDB-lite"/>
    </source>
</evidence>
<accession>A0AAD6HJ55</accession>
<reference evidence="3" key="1">
    <citation type="journal article" date="2023" name="IMA Fungus">
        <title>Comparative genomic study of the Penicillium genus elucidates a diverse pangenome and 15 lateral gene transfer events.</title>
        <authorList>
            <person name="Petersen C."/>
            <person name="Sorensen T."/>
            <person name="Nielsen M.R."/>
            <person name="Sondergaard T.E."/>
            <person name="Sorensen J.L."/>
            <person name="Fitzpatrick D.A."/>
            <person name="Frisvad J.C."/>
            <person name="Nielsen K.L."/>
        </authorList>
    </citation>
    <scope>NUCLEOTIDE SEQUENCE</scope>
    <source>
        <strain evidence="3">IBT 17514</strain>
    </source>
</reference>
<evidence type="ECO:0000256" key="2">
    <source>
        <dbReference type="SAM" id="Phobius"/>
    </source>
</evidence>
<organism evidence="3 4">
    <name type="scientific">Penicillium malachiteum</name>
    <dbReference type="NCBI Taxonomy" id="1324776"/>
    <lineage>
        <taxon>Eukaryota</taxon>
        <taxon>Fungi</taxon>
        <taxon>Dikarya</taxon>
        <taxon>Ascomycota</taxon>
        <taxon>Pezizomycotina</taxon>
        <taxon>Eurotiomycetes</taxon>
        <taxon>Eurotiomycetidae</taxon>
        <taxon>Eurotiales</taxon>
        <taxon>Aspergillaceae</taxon>
        <taxon>Penicillium</taxon>
    </lineage>
</organism>
<dbReference type="EMBL" id="JAQJAN010000010">
    <property type="protein sequence ID" value="KAJ5719805.1"/>
    <property type="molecule type" value="Genomic_DNA"/>
</dbReference>
<sequence length="117" mass="13252">MTSDLPRVFSLTTAQTEHFPSQRPSVTTTAIAWISVSIAAVLIVVIVCSFFVWRTRYLARWALLRHHESILSKDYAQKSGSKRRQDRDQDKTQPTPIPPSDSDIAPAHPALRPRFPL</sequence>
<evidence type="ECO:0000313" key="3">
    <source>
        <dbReference type="EMBL" id="KAJ5719805.1"/>
    </source>
</evidence>
<feature type="region of interest" description="Disordered" evidence="1">
    <location>
        <begin position="75"/>
        <end position="117"/>
    </location>
</feature>
<dbReference type="Proteomes" id="UP001215712">
    <property type="component" value="Unassembled WGS sequence"/>
</dbReference>
<feature type="transmembrane region" description="Helical" evidence="2">
    <location>
        <begin position="30"/>
        <end position="53"/>
    </location>
</feature>
<reference evidence="3" key="2">
    <citation type="submission" date="2023-01" db="EMBL/GenBank/DDBJ databases">
        <authorList>
            <person name="Petersen C."/>
        </authorList>
    </citation>
    <scope>NUCLEOTIDE SEQUENCE</scope>
    <source>
        <strain evidence="3">IBT 17514</strain>
    </source>
</reference>
<protein>
    <submittedName>
        <fullName evidence="3">Uncharacterized protein</fullName>
    </submittedName>
</protein>
<proteinExistence type="predicted"/>
<evidence type="ECO:0000313" key="4">
    <source>
        <dbReference type="Proteomes" id="UP001215712"/>
    </source>
</evidence>
<keyword evidence="4" id="KW-1185">Reference proteome</keyword>
<keyword evidence="2" id="KW-1133">Transmembrane helix</keyword>
<comment type="caution">
    <text evidence="3">The sequence shown here is derived from an EMBL/GenBank/DDBJ whole genome shotgun (WGS) entry which is preliminary data.</text>
</comment>
<dbReference type="AlphaFoldDB" id="A0AAD6HJ55"/>
<keyword evidence="2" id="KW-0472">Membrane</keyword>
<gene>
    <name evidence="3" type="ORF">N7493_007383</name>
</gene>